<evidence type="ECO:0000256" key="4">
    <source>
        <dbReference type="SAM" id="Phobius"/>
    </source>
</evidence>
<keyword evidence="8" id="KW-1185">Reference proteome</keyword>
<keyword evidence="1 4" id="KW-0812">Transmembrane</keyword>
<evidence type="ECO:0000313" key="5">
    <source>
        <dbReference type="EMBL" id="AMS41454.1"/>
    </source>
</evidence>
<gene>
    <name evidence="5" type="ORF">AA2016_2529</name>
    <name evidence="6" type="ORF">FHS67_004357</name>
</gene>
<evidence type="ECO:0000256" key="2">
    <source>
        <dbReference type="ARBA" id="ARBA00022989"/>
    </source>
</evidence>
<evidence type="ECO:0000256" key="1">
    <source>
        <dbReference type="ARBA" id="ARBA00022692"/>
    </source>
</evidence>
<feature type="transmembrane region" description="Helical" evidence="4">
    <location>
        <begin position="305"/>
        <end position="332"/>
    </location>
</feature>
<proteinExistence type="predicted"/>
<feature type="transmembrane region" description="Helical" evidence="4">
    <location>
        <begin position="165"/>
        <end position="185"/>
    </location>
</feature>
<dbReference type="EMBL" id="JACICB010000016">
    <property type="protein sequence ID" value="MBB3708023.1"/>
    <property type="molecule type" value="Genomic_DNA"/>
</dbReference>
<dbReference type="Gene3D" id="1.20.1250.20">
    <property type="entry name" value="MFS general substrate transporter like domains"/>
    <property type="match status" value="1"/>
</dbReference>
<feature type="transmembrane region" description="Helical" evidence="4">
    <location>
        <begin position="136"/>
        <end position="153"/>
    </location>
</feature>
<reference evidence="5 7" key="1">
    <citation type="submission" date="2016-03" db="EMBL/GenBank/DDBJ databases">
        <title>Complete genome of Aminobacter aminovorans KCTC 2477.</title>
        <authorList>
            <person name="Kim K.M."/>
        </authorList>
    </citation>
    <scope>NUCLEOTIDE SEQUENCE [LARGE SCALE GENOMIC DNA]</scope>
    <source>
        <strain evidence="5 7">KCTC 2477</strain>
    </source>
</reference>
<dbReference type="NCBIfam" id="NF033733">
    <property type="entry name" value="MFS_ArsK"/>
    <property type="match status" value="1"/>
</dbReference>
<dbReference type="AlphaFoldDB" id="A0AAC8YNU5"/>
<keyword evidence="3 4" id="KW-0472">Membrane</keyword>
<organism evidence="5 7">
    <name type="scientific">Aminobacter aminovorans</name>
    <name type="common">Chelatobacter heintzii</name>
    <dbReference type="NCBI Taxonomy" id="83263"/>
    <lineage>
        <taxon>Bacteria</taxon>
        <taxon>Pseudomonadati</taxon>
        <taxon>Pseudomonadota</taxon>
        <taxon>Alphaproteobacteria</taxon>
        <taxon>Hyphomicrobiales</taxon>
        <taxon>Phyllobacteriaceae</taxon>
        <taxon>Aminobacter</taxon>
    </lineage>
</organism>
<feature type="transmembrane region" description="Helical" evidence="4">
    <location>
        <begin position="77"/>
        <end position="96"/>
    </location>
</feature>
<feature type="transmembrane region" description="Helical" evidence="4">
    <location>
        <begin position="344"/>
        <end position="363"/>
    </location>
</feature>
<feature type="transmembrane region" description="Helical" evidence="4">
    <location>
        <begin position="275"/>
        <end position="299"/>
    </location>
</feature>
<evidence type="ECO:0000313" key="6">
    <source>
        <dbReference type="EMBL" id="MBB3708023.1"/>
    </source>
</evidence>
<feature type="transmembrane region" description="Helical" evidence="4">
    <location>
        <begin position="369"/>
        <end position="393"/>
    </location>
</feature>
<protein>
    <submittedName>
        <fullName evidence="6">MFS family permease</fullName>
    </submittedName>
    <submittedName>
        <fullName evidence="5">Major facilitator transporter</fullName>
    </submittedName>
</protein>
<reference evidence="6 8" key="2">
    <citation type="submission" date="2020-08" db="EMBL/GenBank/DDBJ databases">
        <title>Genomic Encyclopedia of Type Strains, Phase IV (KMG-IV): sequencing the most valuable type-strain genomes for metagenomic binning, comparative biology and taxonomic classification.</title>
        <authorList>
            <person name="Goeker M."/>
        </authorList>
    </citation>
    <scope>NUCLEOTIDE SEQUENCE [LARGE SCALE GENOMIC DNA]</scope>
    <source>
        <strain evidence="6 8">DSM 10368</strain>
    </source>
</reference>
<feature type="transmembrane region" description="Helical" evidence="4">
    <location>
        <begin position="216"/>
        <end position="238"/>
    </location>
</feature>
<dbReference type="Pfam" id="PF07690">
    <property type="entry name" value="MFS_1"/>
    <property type="match status" value="1"/>
</dbReference>
<feature type="transmembrane region" description="Helical" evidence="4">
    <location>
        <begin position="244"/>
        <end position="263"/>
    </location>
</feature>
<dbReference type="EMBL" id="CP015005">
    <property type="protein sequence ID" value="AMS41454.1"/>
    <property type="molecule type" value="Genomic_DNA"/>
</dbReference>
<dbReference type="InterPro" id="IPR011701">
    <property type="entry name" value="MFS"/>
</dbReference>
<sequence>MTAVRSPIAAVIALGITQIVGYGTLYYSFSILAHDMAKDLSWPVEWLFGALSAALLVGGLTAPWLGNWIDRYGAGRIMTAGSAVAAAALVACAAAPEAISFVIALVAIQVASNLVQYGAAFALLVQISPRDAQRNITYLTLIAGFASTAFWPITTALHAQMSWQAVYLVFAVLNLVVCLPLHAWLSFRRTGQGQIATEPHQHVEASLAAAVRPLGFALMVIALSVQNLVSAAILVHMVPLLSGLGLGATAAVVSTLFGPAQVLSRFINMVAGINLAPLTLAIISAVLMTAGVGVLLATAPSIAGAMTFAVIFGMGNGLFSIVTGALPLALFGSDGYGRLQGRAMSARLIVSAVAPFALAFAMATIGISWALSFTILLGVVALAIFVAIGRLAARSPW</sequence>
<dbReference type="SUPFAM" id="SSF103473">
    <property type="entry name" value="MFS general substrate transporter"/>
    <property type="match status" value="1"/>
</dbReference>
<dbReference type="Proteomes" id="UP000577697">
    <property type="component" value="Unassembled WGS sequence"/>
</dbReference>
<accession>A0AAC8YNU5</accession>
<dbReference type="Proteomes" id="UP000075755">
    <property type="component" value="Chromosome"/>
</dbReference>
<feature type="transmembrane region" description="Helical" evidence="4">
    <location>
        <begin position="102"/>
        <end position="124"/>
    </location>
</feature>
<evidence type="ECO:0000313" key="8">
    <source>
        <dbReference type="Proteomes" id="UP000577697"/>
    </source>
</evidence>
<dbReference type="GO" id="GO:0022857">
    <property type="term" value="F:transmembrane transporter activity"/>
    <property type="evidence" value="ECO:0007669"/>
    <property type="project" value="InterPro"/>
</dbReference>
<keyword evidence="2 4" id="KW-1133">Transmembrane helix</keyword>
<dbReference type="RefSeq" id="WP_067959697.1">
    <property type="nucleotide sequence ID" value="NZ_CP015005.1"/>
</dbReference>
<name>A0AAC8YNU5_AMIAI</name>
<dbReference type="KEGG" id="aak:AA2016_2529"/>
<feature type="transmembrane region" description="Helical" evidence="4">
    <location>
        <begin position="7"/>
        <end position="26"/>
    </location>
</feature>
<dbReference type="InterPro" id="IPR036259">
    <property type="entry name" value="MFS_trans_sf"/>
</dbReference>
<evidence type="ECO:0000313" key="7">
    <source>
        <dbReference type="Proteomes" id="UP000075755"/>
    </source>
</evidence>
<feature type="transmembrane region" description="Helical" evidence="4">
    <location>
        <begin position="46"/>
        <end position="65"/>
    </location>
</feature>
<evidence type="ECO:0000256" key="3">
    <source>
        <dbReference type="ARBA" id="ARBA00023136"/>
    </source>
</evidence>